<proteinExistence type="predicted"/>
<keyword evidence="5" id="KW-1185">Reference proteome</keyword>
<evidence type="ECO:0000256" key="1">
    <source>
        <dbReference type="SAM" id="Phobius"/>
    </source>
</evidence>
<dbReference type="InterPro" id="IPR053046">
    <property type="entry name" value="ABC-5_transporter"/>
</dbReference>
<dbReference type="Proteomes" id="UP001299608">
    <property type="component" value="Unassembled WGS sequence"/>
</dbReference>
<evidence type="ECO:0000259" key="2">
    <source>
        <dbReference type="Pfam" id="PF20047"/>
    </source>
</evidence>
<feature type="transmembrane region" description="Helical" evidence="1">
    <location>
        <begin position="133"/>
        <end position="160"/>
    </location>
</feature>
<dbReference type="InterPro" id="IPR045611">
    <property type="entry name" value="DUF6449"/>
</dbReference>
<protein>
    <submittedName>
        <fullName evidence="3">ABC transporter permease</fullName>
    </submittedName>
</protein>
<organism evidence="3 6">
    <name type="scientific">Enterocloster aldenensis</name>
    <dbReference type="NCBI Taxonomy" id="358742"/>
    <lineage>
        <taxon>Bacteria</taxon>
        <taxon>Bacillati</taxon>
        <taxon>Bacillota</taxon>
        <taxon>Clostridia</taxon>
        <taxon>Lachnospirales</taxon>
        <taxon>Lachnospiraceae</taxon>
        <taxon>Enterocloster</taxon>
    </lineage>
</organism>
<dbReference type="PANTHER" id="PTHR39177">
    <property type="entry name" value="ABC TRANSPORTER PERMEASE YTRC-RELATED"/>
    <property type="match status" value="1"/>
</dbReference>
<dbReference type="PANTHER" id="PTHR39177:SF1">
    <property type="entry name" value="ABC TRANSPORTER PERMEASE YTRC-RELATED"/>
    <property type="match status" value="1"/>
</dbReference>
<keyword evidence="1" id="KW-0812">Transmembrane</keyword>
<feature type="domain" description="DUF6449" evidence="2">
    <location>
        <begin position="524"/>
        <end position="675"/>
    </location>
</feature>
<dbReference type="EMBL" id="JAAITT010000014">
    <property type="protein sequence ID" value="NSJ49323.1"/>
    <property type="molecule type" value="Genomic_DNA"/>
</dbReference>
<evidence type="ECO:0000313" key="6">
    <source>
        <dbReference type="Proteomes" id="UP001299608"/>
    </source>
</evidence>
<keyword evidence="1" id="KW-1133">Transmembrane helix</keyword>
<sequence>MTSGNLFSKLMREDCKRRTWAFALVFLAFFFILPIGLALAMEDAANTQYYVYNGYRDFVQDPSMPLAVYQEKLLELKTKVVLSQAEFGNGMVVFLMMAAAVVMGVSGFSYLHNRKKVDFYHSIPVRRELIYSARYMGGILIVGVSYLINLILMFGVALAYGVGTPGIAGAMAGGLALNMLFFLLMYAAVVIAMMMTGNMVVGILASGVFFFFLPAVMLLLEGYCEIFFVTTARNAWTSDGSPFMWGMKYLSPFSVYITALDWKLDEIIKHVPELICSGFGVLALFFLGMQLYRIRPSESAGKAMAFKRTMAPIRILLVLGCGLAGGLFFWAMQSRLRWGLFGTVVFTILTHCIVEIIYHFDFKKLFGRKLQLVLCLGAGVLVFLSFRYDWYGYDSYLPAADEVVSASLELDIDSGWLNNRSVLQNDQGEYELDYKPAYENIEEDMKLTDMDLVMPLAKEGRRSALLGRDERLGIVKAVPQARSVSYIGGAEGPTSVFIASKIGGEDGESDPEAKEYYTGMTVCYQLANGRRVRRAYTIALSDVMDVYGELYKEAAYKEGLYPVFHETPGNLEKVIYREAGSSVYTGEDSRIISGLLDAYKTDFMALDTQTRIKEVPVGAISFVSKDVQEYINQNLKQMRSGGRGGYWDMGMDDFIQYWPVYPSFTHTLQILEGEGAKPGKHFAAGNIRSVTMNVQSLFYNLDSGSGLPQGEELADLQRRNPYYTKEGNLVITDPADIGQLMKAVAEDEFLPMDQFHQVSGTVSYCDVELEGGFHVSGILLLDRMTPGILEMFEGLPLEEIL</sequence>
<feature type="transmembrane region" description="Helical" evidence="1">
    <location>
        <begin position="370"/>
        <end position="388"/>
    </location>
</feature>
<dbReference type="AlphaFoldDB" id="A0AAW5BW61"/>
<name>A0AAW5BW61_9FIRM</name>
<feature type="transmembrane region" description="Helical" evidence="1">
    <location>
        <begin position="20"/>
        <end position="41"/>
    </location>
</feature>
<keyword evidence="1" id="KW-0472">Membrane</keyword>
<comment type="caution">
    <text evidence="3">The sequence shown here is derived from an EMBL/GenBank/DDBJ whole genome shotgun (WGS) entry which is preliminary data.</text>
</comment>
<feature type="transmembrane region" description="Helical" evidence="1">
    <location>
        <begin position="199"/>
        <end position="220"/>
    </location>
</feature>
<feature type="transmembrane region" description="Helical" evidence="1">
    <location>
        <begin position="338"/>
        <end position="358"/>
    </location>
</feature>
<dbReference type="RefSeq" id="WP_165641115.1">
    <property type="nucleotide sequence ID" value="NZ_JAAITT010000014.1"/>
</dbReference>
<evidence type="ECO:0000313" key="5">
    <source>
        <dbReference type="Proteomes" id="UP000669239"/>
    </source>
</evidence>
<feature type="transmembrane region" description="Helical" evidence="1">
    <location>
        <begin position="166"/>
        <end position="192"/>
    </location>
</feature>
<gene>
    <name evidence="4" type="ORF">G5B36_11480</name>
    <name evidence="3" type="ORF">L0N08_12305</name>
</gene>
<dbReference type="EMBL" id="JAKNGE010000013">
    <property type="protein sequence ID" value="MCG4746200.1"/>
    <property type="molecule type" value="Genomic_DNA"/>
</dbReference>
<dbReference type="Pfam" id="PF20047">
    <property type="entry name" value="DUF6449"/>
    <property type="match status" value="1"/>
</dbReference>
<reference evidence="4 5" key="1">
    <citation type="journal article" date="2020" name="Cell Host Microbe">
        <title>Functional and Genomic Variation between Human-Derived Isolates of Lachnospiraceae Reveals Inter- and Intra-Species Diversity.</title>
        <authorList>
            <person name="Sorbara M.T."/>
            <person name="Littmann E.R."/>
            <person name="Fontana E."/>
            <person name="Moody T.U."/>
            <person name="Kohout C.E."/>
            <person name="Gjonbalaj M."/>
            <person name="Eaton V."/>
            <person name="Seok R."/>
            <person name="Leiner I.M."/>
            <person name="Pamer E.G."/>
        </authorList>
    </citation>
    <scope>NUCLEOTIDE SEQUENCE [LARGE SCALE GENOMIC DNA]</scope>
    <source>
        <strain evidence="4 5">MSK.1.17</strain>
    </source>
</reference>
<feature type="transmembrane region" description="Helical" evidence="1">
    <location>
        <begin position="91"/>
        <end position="112"/>
    </location>
</feature>
<dbReference type="Proteomes" id="UP000669239">
    <property type="component" value="Unassembled WGS sequence"/>
</dbReference>
<evidence type="ECO:0000313" key="3">
    <source>
        <dbReference type="EMBL" id="MCG4746200.1"/>
    </source>
</evidence>
<evidence type="ECO:0000313" key="4">
    <source>
        <dbReference type="EMBL" id="NSJ49323.1"/>
    </source>
</evidence>
<feature type="transmembrane region" description="Helical" evidence="1">
    <location>
        <begin position="271"/>
        <end position="292"/>
    </location>
</feature>
<accession>A0AAW5BW61</accession>
<reference evidence="3" key="3">
    <citation type="submission" date="2022-01" db="EMBL/GenBank/DDBJ databases">
        <title>Collection of gut derived symbiotic bacterial strains cultured from healthy donors.</title>
        <authorList>
            <person name="Lin H."/>
            <person name="Kohout C."/>
            <person name="Waligurski E."/>
            <person name="Pamer E.G."/>
        </authorList>
    </citation>
    <scope>NUCLEOTIDE SEQUENCE</scope>
    <source>
        <strain evidence="3">DFI.6.55</strain>
    </source>
</reference>
<reference evidence="4" key="2">
    <citation type="submission" date="2020-02" db="EMBL/GenBank/DDBJ databases">
        <authorList>
            <person name="Littmann E."/>
            <person name="Sorbara M."/>
        </authorList>
    </citation>
    <scope>NUCLEOTIDE SEQUENCE</scope>
    <source>
        <strain evidence="4">MSK.1.17</strain>
    </source>
</reference>
<feature type="transmembrane region" description="Helical" evidence="1">
    <location>
        <begin position="313"/>
        <end position="332"/>
    </location>
</feature>